<feature type="chain" id="PRO_5004162850" description="SprT-like domain-containing protein" evidence="1">
    <location>
        <begin position="29"/>
        <end position="154"/>
    </location>
</feature>
<protein>
    <recommendedName>
        <fullName evidence="3">SprT-like domain-containing protein</fullName>
    </recommendedName>
</protein>
<name>Q021L2_SOLUE</name>
<evidence type="ECO:0000313" key="2">
    <source>
        <dbReference type="EMBL" id="ABJ84375.1"/>
    </source>
</evidence>
<proteinExistence type="predicted"/>
<evidence type="ECO:0000256" key="1">
    <source>
        <dbReference type="SAM" id="SignalP"/>
    </source>
</evidence>
<dbReference type="InParanoid" id="Q021L2"/>
<dbReference type="HOGENOM" id="CLU_1703087_0_0_0"/>
<sequence length="154" mass="17419" precursor="true">MYSSKLAHAIRSGVASLLFIGLCVSASAATVDSARDRETAAEKFVAQRLQLWQDRLNLKDWDIKIQMVRTDQLEPKTLGNINWDCDVKSAKISVLSSYDYKLPYHEMLNDMEFTVVHELVHLHLASLPRSDASRRVEEKAVNELAAALLRLAKH</sequence>
<dbReference type="EMBL" id="CP000473">
    <property type="protein sequence ID" value="ABJ84375.1"/>
    <property type="molecule type" value="Genomic_DNA"/>
</dbReference>
<organism evidence="2">
    <name type="scientific">Solibacter usitatus (strain Ellin6076)</name>
    <dbReference type="NCBI Taxonomy" id="234267"/>
    <lineage>
        <taxon>Bacteria</taxon>
        <taxon>Pseudomonadati</taxon>
        <taxon>Acidobacteriota</taxon>
        <taxon>Terriglobia</taxon>
        <taxon>Bryobacterales</taxon>
        <taxon>Solibacteraceae</taxon>
        <taxon>Candidatus Solibacter</taxon>
    </lineage>
</organism>
<keyword evidence="1" id="KW-0732">Signal</keyword>
<dbReference type="KEGG" id="sus:Acid_3402"/>
<accession>Q021L2</accession>
<reference evidence="2" key="1">
    <citation type="submission" date="2006-10" db="EMBL/GenBank/DDBJ databases">
        <title>Complete sequence of Solibacter usitatus Ellin6076.</title>
        <authorList>
            <consortium name="US DOE Joint Genome Institute"/>
            <person name="Copeland A."/>
            <person name="Lucas S."/>
            <person name="Lapidus A."/>
            <person name="Barry K."/>
            <person name="Detter J.C."/>
            <person name="Glavina del Rio T."/>
            <person name="Hammon N."/>
            <person name="Israni S."/>
            <person name="Dalin E."/>
            <person name="Tice H."/>
            <person name="Pitluck S."/>
            <person name="Thompson L.S."/>
            <person name="Brettin T."/>
            <person name="Bruce D."/>
            <person name="Han C."/>
            <person name="Tapia R."/>
            <person name="Gilna P."/>
            <person name="Schmutz J."/>
            <person name="Larimer F."/>
            <person name="Land M."/>
            <person name="Hauser L."/>
            <person name="Kyrpides N."/>
            <person name="Mikhailova N."/>
            <person name="Janssen P.H."/>
            <person name="Kuske C.R."/>
            <person name="Richardson P."/>
        </authorList>
    </citation>
    <scope>NUCLEOTIDE SEQUENCE</scope>
    <source>
        <strain evidence="2">Ellin6076</strain>
    </source>
</reference>
<dbReference type="AlphaFoldDB" id="Q021L2"/>
<gene>
    <name evidence="2" type="ordered locus">Acid_3402</name>
</gene>
<evidence type="ECO:0008006" key="3">
    <source>
        <dbReference type="Google" id="ProtNLM"/>
    </source>
</evidence>
<dbReference type="STRING" id="234267.Acid_3402"/>
<feature type="signal peptide" evidence="1">
    <location>
        <begin position="1"/>
        <end position="28"/>
    </location>
</feature>